<proteinExistence type="predicted"/>
<comment type="caution">
    <text evidence="1">The sequence shown here is derived from an EMBL/GenBank/DDBJ whole genome shotgun (WGS) entry which is preliminary data.</text>
</comment>
<name>A0A8H8S081_9HELO</name>
<evidence type="ECO:0000313" key="2">
    <source>
        <dbReference type="Proteomes" id="UP000443090"/>
    </source>
</evidence>
<gene>
    <name evidence="1" type="ORF">LOCC1_G003999</name>
</gene>
<dbReference type="Proteomes" id="UP000443090">
    <property type="component" value="Unassembled WGS sequence"/>
</dbReference>
<dbReference type="PANTHER" id="PTHR39401:SF1">
    <property type="entry name" value="SNOAL-LIKE DOMAIN-CONTAINING PROTEIN"/>
    <property type="match status" value="1"/>
</dbReference>
<evidence type="ECO:0008006" key="3">
    <source>
        <dbReference type="Google" id="ProtNLM"/>
    </source>
</evidence>
<reference evidence="1 2" key="1">
    <citation type="submission" date="2018-05" db="EMBL/GenBank/DDBJ databases">
        <title>Genome sequencing and assembly of the regulated plant pathogen Lachnellula willkommii and related sister species for the development of diagnostic species identification markers.</title>
        <authorList>
            <person name="Giroux E."/>
            <person name="Bilodeau G."/>
        </authorList>
    </citation>
    <scope>NUCLEOTIDE SEQUENCE [LARGE SCALE GENOMIC DNA]</scope>
    <source>
        <strain evidence="1 2">CBS 160.35</strain>
    </source>
</reference>
<dbReference type="SUPFAM" id="SSF54427">
    <property type="entry name" value="NTF2-like"/>
    <property type="match status" value="1"/>
</dbReference>
<accession>A0A8H8S081</accession>
<dbReference type="InterPro" id="IPR032710">
    <property type="entry name" value="NTF2-like_dom_sf"/>
</dbReference>
<dbReference type="Gene3D" id="3.10.450.50">
    <property type="match status" value="1"/>
</dbReference>
<organism evidence="1 2">
    <name type="scientific">Lachnellula occidentalis</name>
    <dbReference type="NCBI Taxonomy" id="215460"/>
    <lineage>
        <taxon>Eukaryota</taxon>
        <taxon>Fungi</taxon>
        <taxon>Dikarya</taxon>
        <taxon>Ascomycota</taxon>
        <taxon>Pezizomycotina</taxon>
        <taxon>Leotiomycetes</taxon>
        <taxon>Helotiales</taxon>
        <taxon>Lachnaceae</taxon>
        <taxon>Lachnellula</taxon>
    </lineage>
</organism>
<keyword evidence="2" id="KW-1185">Reference proteome</keyword>
<evidence type="ECO:0000313" key="1">
    <source>
        <dbReference type="EMBL" id="TVY44120.1"/>
    </source>
</evidence>
<protein>
    <recommendedName>
        <fullName evidence="3">SnoaL-like domain-containing protein</fullName>
    </recommendedName>
</protein>
<dbReference type="PANTHER" id="PTHR39401">
    <property type="entry name" value="SNOAL-LIKE DOMAIN-CONTAINING PROTEIN"/>
    <property type="match status" value="1"/>
</dbReference>
<dbReference type="EMBL" id="QGMI01000249">
    <property type="protein sequence ID" value="TVY44120.1"/>
    <property type="molecule type" value="Genomic_DNA"/>
</dbReference>
<sequence>MTSSYQSKFPPNVSVQKGIAEYFENFYKTSDTPDAHGKYAESFTKNATMIMASKISEGYDEILATRKGMWDAVRSRHHHVEKIFPFGPDANEVMLCGTVAYELKDGRKAAVPWGARATLVNELGGWKMGFYQVYLDTAAMQNAK</sequence>
<dbReference type="OrthoDB" id="3468019at2759"/>
<dbReference type="AlphaFoldDB" id="A0A8H8S081"/>